<keyword evidence="2" id="KW-0030">Aminoacyl-tRNA synthetase</keyword>
<sequence length="225" mass="25476">MDTETILLIAGFAFAFIIIICSYYFSKRNVVLRQLTKVKSTSLVSVRHNQKVKVFGKVKAGTDVLTAPLSKRKCVYYYVEVKEKNGNNGSRTIFKEERVKNFMIEANGAFAVIKPQTNLKTVTSYVVQDISHSTGFLNDASPRLRHFIRTRNIGATTLFGFNKNLEYKESSIEIGERIAVLATAKWKKLNTPIEGYNYSSILELEGTQDDKLIITDDPEAFKDKL</sequence>
<proteinExistence type="predicted"/>
<dbReference type="GO" id="GO:0004812">
    <property type="term" value="F:aminoacyl-tRNA ligase activity"/>
    <property type="evidence" value="ECO:0007669"/>
    <property type="project" value="UniProtKB-KW"/>
</dbReference>
<dbReference type="EMBL" id="CP002046">
    <property type="protein sequence ID" value="EAP87474.1"/>
    <property type="molecule type" value="Genomic_DNA"/>
</dbReference>
<dbReference type="AlphaFoldDB" id="A3U5F7"/>
<gene>
    <name evidence="2" type="ordered locus">CA2559_01925</name>
</gene>
<organism evidence="2 3">
    <name type="scientific">Croceibacter atlanticus (strain ATCC BAA-628 / JCM 21780 / CIP 108009 / IAM 15332 / KCTC 12090 / HTCC2559)</name>
    <dbReference type="NCBI Taxonomy" id="216432"/>
    <lineage>
        <taxon>Bacteria</taxon>
        <taxon>Pseudomonadati</taxon>
        <taxon>Bacteroidota</taxon>
        <taxon>Flavobacteriia</taxon>
        <taxon>Flavobacteriales</taxon>
        <taxon>Flavobacteriaceae</taxon>
        <taxon>Croceibacter</taxon>
    </lineage>
</organism>
<evidence type="ECO:0000313" key="3">
    <source>
        <dbReference type="Proteomes" id="UP000002297"/>
    </source>
</evidence>
<dbReference type="OrthoDB" id="1116096at2"/>
<dbReference type="RefSeq" id="WP_013186152.1">
    <property type="nucleotide sequence ID" value="NC_014230.1"/>
</dbReference>
<dbReference type="STRING" id="216432.CA2559_01925"/>
<keyword evidence="1" id="KW-0812">Transmembrane</keyword>
<name>A3U5F7_CROAH</name>
<dbReference type="eggNOG" id="ENOG502ZC27">
    <property type="taxonomic scope" value="Bacteria"/>
</dbReference>
<keyword evidence="2" id="KW-0436">Ligase</keyword>
<feature type="transmembrane region" description="Helical" evidence="1">
    <location>
        <begin position="6"/>
        <end position="25"/>
    </location>
</feature>
<accession>A3U5F7</accession>
<dbReference type="KEGG" id="cat:CA2559_01925"/>
<dbReference type="Proteomes" id="UP000002297">
    <property type="component" value="Chromosome"/>
</dbReference>
<evidence type="ECO:0000313" key="2">
    <source>
        <dbReference type="EMBL" id="EAP87474.1"/>
    </source>
</evidence>
<dbReference type="GeneID" id="89452182"/>
<keyword evidence="1" id="KW-1133">Transmembrane helix</keyword>
<evidence type="ECO:0000256" key="1">
    <source>
        <dbReference type="SAM" id="Phobius"/>
    </source>
</evidence>
<keyword evidence="3" id="KW-1185">Reference proteome</keyword>
<protein>
    <submittedName>
        <fullName evidence="2">Aspartyl-tRNA synthetase</fullName>
    </submittedName>
</protein>
<dbReference type="HOGENOM" id="CLU_105849_0_0_10"/>
<reference evidence="2 3" key="1">
    <citation type="journal article" date="2010" name="J. Bacteriol.">
        <title>The complete genome sequence of Croceibacter atlanticus HTCC2559T.</title>
        <authorList>
            <person name="Oh H.M."/>
            <person name="Kang I."/>
            <person name="Ferriera S."/>
            <person name="Giovannoni S.J."/>
            <person name="Cho J.C."/>
        </authorList>
    </citation>
    <scope>NUCLEOTIDE SEQUENCE [LARGE SCALE GENOMIC DNA]</scope>
    <source>
        <strain evidence="3">ATCC BAA-628 / HTCC2559 / KCTC 12090</strain>
    </source>
</reference>
<keyword evidence="1" id="KW-0472">Membrane</keyword>